<dbReference type="PANTHER" id="PTHR10046">
    <property type="entry name" value="ATP DEPENDENT LON PROTEASE FAMILY MEMBER"/>
    <property type="match status" value="1"/>
</dbReference>
<evidence type="ECO:0000259" key="11">
    <source>
        <dbReference type="PROSITE" id="PS51786"/>
    </source>
</evidence>
<protein>
    <recommendedName>
        <fullName evidence="9">Lon protease homolog</fullName>
        <ecNumber evidence="9">3.4.21.-</ecNumber>
    </recommendedName>
</protein>
<evidence type="ECO:0000256" key="6">
    <source>
        <dbReference type="ARBA" id="ARBA00050665"/>
    </source>
</evidence>
<feature type="domain" description="Lon N-terminal" evidence="12">
    <location>
        <begin position="6"/>
        <end position="219"/>
    </location>
</feature>
<comment type="similarity">
    <text evidence="7 8">Belongs to the peptidase S16 family.</text>
</comment>
<dbReference type="PROSITE" id="PS01046">
    <property type="entry name" value="LON_SER"/>
    <property type="match status" value="1"/>
</dbReference>
<feature type="active site" evidence="7">
    <location>
        <position position="871"/>
    </location>
</feature>
<feature type="compositionally biased region" description="Low complexity" evidence="10">
    <location>
        <begin position="363"/>
        <end position="385"/>
    </location>
</feature>
<comment type="catalytic activity">
    <reaction evidence="6">
        <text>Hydrolysis of proteins in presence of ATP.</text>
        <dbReference type="EC" id="3.4.21.53"/>
    </reaction>
</comment>
<feature type="region of interest" description="Disordered" evidence="10">
    <location>
        <begin position="452"/>
        <end position="514"/>
    </location>
</feature>
<dbReference type="InterPro" id="IPR003111">
    <property type="entry name" value="Lon_prtase_N"/>
</dbReference>
<dbReference type="InterPro" id="IPR054594">
    <property type="entry name" value="Lon_lid"/>
</dbReference>
<dbReference type="InterPro" id="IPR003959">
    <property type="entry name" value="ATPase_AAA_core"/>
</dbReference>
<dbReference type="Gene3D" id="3.40.50.300">
    <property type="entry name" value="P-loop containing nucleotide triphosphate hydrolases"/>
    <property type="match status" value="1"/>
</dbReference>
<dbReference type="SUPFAM" id="SSF88697">
    <property type="entry name" value="PUA domain-like"/>
    <property type="match status" value="1"/>
</dbReference>
<sequence>MATSKLPVLSLPHPLILLPASRFTMPVTKEIGETLLSLIEESDTLPIVAAIPVMTPAPESPPPLSEWGTAARVLRLVKPPARNPRQPYLVSLHGLTRVRLIHMSTHKLTLEDLFRLPVHDVEYPPSEKVPSPETVDKFKQSALRLLDRLAKDSPQQSRKEGYNKIASMLDDIADARTPWMADVLIGSVNGEYTDKLAILGTPDSEARLLLATEIFLKLASISEVSKKIASAVDESLSKQQKEFFLRQQLAAIQRELHALQRSNGTSTTNGSLGQGDAAGGPGSGSGGSSELDDDEQHEADDMADLKRRIEAMEPGSEERKMGVREWRRLKRIPAGSVENGVIRSYLEWLTSIPWPNSTPIPSSPSSTTTPASRQSQSQAPAASPSLKDKSFLAAARTQLDADHFGLEKIKKRLIEYLAVVRLKELNAEREAQEEEQAATAARAKAEAEAEAKAVAEQVKKDTEKKDGKAEPSQSQSEVVVFDKDAAQKQQQQQLPARPPVPSKPRGTRKNIKGPILLFVGPPGTGKTSLGQSVAKALGRPFQRISLGGVRDEAEIRGHRRTYVASGPGLIVQALRKAGRSDPVLLLDEIDKIGQSNFHGDPAAALLEVLDPEQNHTFNDHYVNVPIDLSQVLFICTANSLETISAPLLDRCEIVQLSGYTYDEKMHIARRFLLPKQLKANFGTEKGQDNSRGTVKITEPALLCIATRYTHEAGVRSLERAIGAVVRYKAVEWAEYLDAQTEGGSSSSKGYDPVVEEHHLEKILGIARWDGEEREREERRGVVYGLVVMGQGEGGILPVETTALPGTGRLKLTGSLGDVIKESGELALSWVKTHAYDLCITNSRSEDPLKVPEPIDVHLHLPAGAQKKDGPSAGVAMTCAFVSLLTGACVPANIAMTGEVTLRGRVTPVGGIKEKVLGAHRAQITKIILPWANRKDVEHDVALEIRNEMQFVFVKTVREALEAAFGKGVLAWRRRDTVLLESRL</sequence>
<dbReference type="EC" id="3.4.21.-" evidence="9"/>
<evidence type="ECO:0000256" key="8">
    <source>
        <dbReference type="RuleBase" id="RU000591"/>
    </source>
</evidence>
<reference evidence="13" key="1">
    <citation type="submission" date="2020-11" db="EMBL/GenBank/DDBJ databases">
        <authorList>
            <consortium name="DOE Joint Genome Institute"/>
            <person name="Ahrendt S."/>
            <person name="Riley R."/>
            <person name="Andreopoulos W."/>
            <person name="LaButti K."/>
            <person name="Pangilinan J."/>
            <person name="Ruiz-duenas F.J."/>
            <person name="Barrasa J.M."/>
            <person name="Sanchez-Garcia M."/>
            <person name="Camarero S."/>
            <person name="Miyauchi S."/>
            <person name="Serrano A."/>
            <person name="Linde D."/>
            <person name="Babiker R."/>
            <person name="Drula E."/>
            <person name="Ayuso-Fernandez I."/>
            <person name="Pacheco R."/>
            <person name="Padilla G."/>
            <person name="Ferreira P."/>
            <person name="Barriuso J."/>
            <person name="Kellner H."/>
            <person name="Castanera R."/>
            <person name="Alfaro M."/>
            <person name="Ramirez L."/>
            <person name="Pisabarro A.G."/>
            <person name="Kuo A."/>
            <person name="Tritt A."/>
            <person name="Lipzen A."/>
            <person name="He G."/>
            <person name="Yan M."/>
            <person name="Ng V."/>
            <person name="Cullen D."/>
            <person name="Martin F."/>
            <person name="Rosso M.-N."/>
            <person name="Henrissat B."/>
            <person name="Hibbett D."/>
            <person name="Martinez A.T."/>
            <person name="Grigoriev I.V."/>
        </authorList>
    </citation>
    <scope>NUCLEOTIDE SEQUENCE</scope>
    <source>
        <strain evidence="13">AH 44721</strain>
    </source>
</reference>
<evidence type="ECO:0000256" key="1">
    <source>
        <dbReference type="ARBA" id="ARBA00022670"/>
    </source>
</evidence>
<dbReference type="InterPro" id="IPR008268">
    <property type="entry name" value="Peptidase_S16_AS"/>
</dbReference>
<evidence type="ECO:0000256" key="7">
    <source>
        <dbReference type="PROSITE-ProRule" id="PRU01122"/>
    </source>
</evidence>
<dbReference type="OrthoDB" id="2411602at2759"/>
<dbReference type="InterPro" id="IPR027417">
    <property type="entry name" value="P-loop_NTPase"/>
</dbReference>
<gene>
    <name evidence="13" type="ORF">CPB84DRAFT_1747610</name>
</gene>
<evidence type="ECO:0000256" key="9">
    <source>
        <dbReference type="RuleBase" id="RU000592"/>
    </source>
</evidence>
<feature type="region of interest" description="Disordered" evidence="10">
    <location>
        <begin position="353"/>
        <end position="388"/>
    </location>
</feature>
<keyword evidence="3 7" id="KW-0378">Hydrolase</keyword>
<evidence type="ECO:0000259" key="12">
    <source>
        <dbReference type="PROSITE" id="PS51787"/>
    </source>
</evidence>
<dbReference type="Pfam" id="PF02190">
    <property type="entry name" value="LON_substr_bdg"/>
    <property type="match status" value="1"/>
</dbReference>
<feature type="active site" evidence="7">
    <location>
        <position position="914"/>
    </location>
</feature>
<dbReference type="Pfam" id="PF22667">
    <property type="entry name" value="Lon_lid"/>
    <property type="match status" value="1"/>
</dbReference>
<evidence type="ECO:0000313" key="13">
    <source>
        <dbReference type="EMBL" id="KAF8900167.1"/>
    </source>
</evidence>
<evidence type="ECO:0000313" key="14">
    <source>
        <dbReference type="Proteomes" id="UP000724874"/>
    </source>
</evidence>
<evidence type="ECO:0000256" key="2">
    <source>
        <dbReference type="ARBA" id="ARBA00022741"/>
    </source>
</evidence>
<proteinExistence type="inferred from homology"/>
<feature type="compositionally biased region" description="Gly residues" evidence="10">
    <location>
        <begin position="272"/>
        <end position="287"/>
    </location>
</feature>
<dbReference type="Proteomes" id="UP000724874">
    <property type="component" value="Unassembled WGS sequence"/>
</dbReference>
<dbReference type="GO" id="GO:0030163">
    <property type="term" value="P:protein catabolic process"/>
    <property type="evidence" value="ECO:0007669"/>
    <property type="project" value="InterPro"/>
</dbReference>
<dbReference type="Gene3D" id="1.20.58.1480">
    <property type="match status" value="1"/>
</dbReference>
<evidence type="ECO:0000256" key="5">
    <source>
        <dbReference type="ARBA" id="ARBA00022840"/>
    </source>
</evidence>
<dbReference type="CDD" id="cd19500">
    <property type="entry name" value="RecA-like_Lon"/>
    <property type="match status" value="1"/>
</dbReference>
<name>A0A9P5NNG5_GYMJU</name>
<dbReference type="SUPFAM" id="SSF54211">
    <property type="entry name" value="Ribosomal protein S5 domain 2-like"/>
    <property type="match status" value="1"/>
</dbReference>
<keyword evidence="5 8" id="KW-0067">ATP-binding</keyword>
<dbReference type="InterPro" id="IPR008269">
    <property type="entry name" value="Lon_proteolytic"/>
</dbReference>
<organism evidence="13 14">
    <name type="scientific">Gymnopilus junonius</name>
    <name type="common">Spectacular rustgill mushroom</name>
    <name type="synonym">Gymnopilus spectabilis subsp. junonius</name>
    <dbReference type="NCBI Taxonomy" id="109634"/>
    <lineage>
        <taxon>Eukaryota</taxon>
        <taxon>Fungi</taxon>
        <taxon>Dikarya</taxon>
        <taxon>Basidiomycota</taxon>
        <taxon>Agaricomycotina</taxon>
        <taxon>Agaricomycetes</taxon>
        <taxon>Agaricomycetidae</taxon>
        <taxon>Agaricales</taxon>
        <taxon>Agaricineae</taxon>
        <taxon>Hymenogastraceae</taxon>
        <taxon>Gymnopilus</taxon>
    </lineage>
</organism>
<dbReference type="EMBL" id="JADNYJ010000049">
    <property type="protein sequence ID" value="KAF8900167.1"/>
    <property type="molecule type" value="Genomic_DNA"/>
</dbReference>
<evidence type="ECO:0000256" key="10">
    <source>
        <dbReference type="SAM" id="MobiDB-lite"/>
    </source>
</evidence>
<evidence type="ECO:0000256" key="3">
    <source>
        <dbReference type="ARBA" id="ARBA00022801"/>
    </source>
</evidence>
<dbReference type="AlphaFoldDB" id="A0A9P5NNG5"/>
<dbReference type="GO" id="GO:0016887">
    <property type="term" value="F:ATP hydrolysis activity"/>
    <property type="evidence" value="ECO:0007669"/>
    <property type="project" value="InterPro"/>
</dbReference>
<dbReference type="SUPFAM" id="SSF52540">
    <property type="entry name" value="P-loop containing nucleoside triphosphate hydrolases"/>
    <property type="match status" value="1"/>
</dbReference>
<dbReference type="Pfam" id="PF05362">
    <property type="entry name" value="Lon_C"/>
    <property type="match status" value="1"/>
</dbReference>
<feature type="region of interest" description="Disordered" evidence="10">
    <location>
        <begin position="262"/>
        <end position="297"/>
    </location>
</feature>
<dbReference type="GO" id="GO:0006508">
    <property type="term" value="P:proteolysis"/>
    <property type="evidence" value="ECO:0007669"/>
    <property type="project" value="UniProtKB-KW"/>
</dbReference>
<dbReference type="Gene3D" id="1.20.5.5270">
    <property type="match status" value="1"/>
</dbReference>
<comment type="caution">
    <text evidence="13">The sequence shown here is derived from an EMBL/GenBank/DDBJ whole genome shotgun (WGS) entry which is preliminary data.</text>
</comment>
<keyword evidence="1 7" id="KW-0645">Protease</keyword>
<dbReference type="InterPro" id="IPR003593">
    <property type="entry name" value="AAA+_ATPase"/>
</dbReference>
<dbReference type="PRINTS" id="PR00830">
    <property type="entry name" value="ENDOLAPTASE"/>
</dbReference>
<dbReference type="InterPro" id="IPR020568">
    <property type="entry name" value="Ribosomal_Su5_D2-typ_SF"/>
</dbReference>
<feature type="compositionally biased region" description="Basic and acidic residues" evidence="10">
    <location>
        <begin position="452"/>
        <end position="469"/>
    </location>
</feature>
<dbReference type="GO" id="GO:0004176">
    <property type="term" value="F:ATP-dependent peptidase activity"/>
    <property type="evidence" value="ECO:0007669"/>
    <property type="project" value="UniProtKB-UniRule"/>
</dbReference>
<dbReference type="Pfam" id="PF00004">
    <property type="entry name" value="AAA"/>
    <property type="match status" value="1"/>
</dbReference>
<dbReference type="FunFam" id="3.40.50.300:FF:000021">
    <property type="entry name" value="Lon protease homolog"/>
    <property type="match status" value="1"/>
</dbReference>
<keyword evidence="2 8" id="KW-0547">Nucleotide-binding</keyword>
<accession>A0A9P5NNG5</accession>
<dbReference type="Gene3D" id="3.30.230.10">
    <property type="match status" value="1"/>
</dbReference>
<dbReference type="PROSITE" id="PS51786">
    <property type="entry name" value="LON_PROTEOLYTIC"/>
    <property type="match status" value="1"/>
</dbReference>
<keyword evidence="4 7" id="KW-0720">Serine protease</keyword>
<dbReference type="GO" id="GO:0005524">
    <property type="term" value="F:ATP binding"/>
    <property type="evidence" value="ECO:0007669"/>
    <property type="project" value="UniProtKB-KW"/>
</dbReference>
<dbReference type="InterPro" id="IPR027065">
    <property type="entry name" value="Lon_Prtase"/>
</dbReference>
<feature type="domain" description="Lon proteolytic" evidence="11">
    <location>
        <begin position="776"/>
        <end position="966"/>
    </location>
</feature>
<dbReference type="InterPro" id="IPR015947">
    <property type="entry name" value="PUA-like_sf"/>
</dbReference>
<dbReference type="InterPro" id="IPR014721">
    <property type="entry name" value="Ribsml_uS5_D2-typ_fold_subgr"/>
</dbReference>
<evidence type="ECO:0000256" key="4">
    <source>
        <dbReference type="ARBA" id="ARBA00022825"/>
    </source>
</evidence>
<dbReference type="GO" id="GO:0004252">
    <property type="term" value="F:serine-type endopeptidase activity"/>
    <property type="evidence" value="ECO:0007669"/>
    <property type="project" value="UniProtKB-UniRule"/>
</dbReference>
<dbReference type="SMART" id="SM00382">
    <property type="entry name" value="AAA"/>
    <property type="match status" value="1"/>
</dbReference>
<dbReference type="Gene3D" id="1.10.8.60">
    <property type="match status" value="1"/>
</dbReference>
<keyword evidence="14" id="KW-1185">Reference proteome</keyword>
<dbReference type="PROSITE" id="PS51787">
    <property type="entry name" value="LON_N"/>
    <property type="match status" value="1"/>
</dbReference>